<keyword evidence="2" id="KW-0479">Metal-binding</keyword>
<dbReference type="Pfam" id="PF22699">
    <property type="entry name" value="GMIP-like_FCH"/>
    <property type="match status" value="1"/>
</dbReference>
<dbReference type="PROSITE" id="PS50081">
    <property type="entry name" value="ZF_DAG_PE_2"/>
    <property type="match status" value="1"/>
</dbReference>
<accession>A0A2J8T5C9</accession>
<keyword evidence="3" id="KW-0862">Zinc</keyword>
<evidence type="ECO:0000259" key="8">
    <source>
        <dbReference type="PROSITE" id="PS51741"/>
    </source>
</evidence>
<dbReference type="SUPFAM" id="SSF103657">
    <property type="entry name" value="BAR/IMD domain-like"/>
    <property type="match status" value="1"/>
</dbReference>
<dbReference type="Gene3D" id="3.30.60.20">
    <property type="match status" value="1"/>
</dbReference>
<evidence type="ECO:0000313" key="9">
    <source>
        <dbReference type="EMBL" id="PNJ28221.1"/>
    </source>
</evidence>
<dbReference type="InterPro" id="IPR031160">
    <property type="entry name" value="F_BAR_dom"/>
</dbReference>
<dbReference type="CDD" id="cd20816">
    <property type="entry name" value="C1_GMIP-like"/>
    <property type="match status" value="1"/>
</dbReference>
<feature type="region of interest" description="Disordered" evidence="6">
    <location>
        <begin position="122"/>
        <end position="220"/>
    </location>
</feature>
<dbReference type="PROSITE" id="PS00479">
    <property type="entry name" value="ZF_DAG_PE_1"/>
    <property type="match status" value="1"/>
</dbReference>
<dbReference type="InterPro" id="IPR002219">
    <property type="entry name" value="PKC_DAG/PE"/>
</dbReference>
<feature type="domain" description="F-BAR" evidence="8">
    <location>
        <begin position="1"/>
        <end position="90"/>
    </location>
</feature>
<evidence type="ECO:0000256" key="1">
    <source>
        <dbReference type="ARBA" id="ARBA00022468"/>
    </source>
</evidence>
<dbReference type="GO" id="GO:0051056">
    <property type="term" value="P:regulation of small GTPase mediated signal transduction"/>
    <property type="evidence" value="ECO:0007669"/>
    <property type="project" value="UniProtKB-ARBA"/>
</dbReference>
<dbReference type="InterPro" id="IPR027267">
    <property type="entry name" value="AH/BAR_dom_sf"/>
</dbReference>
<dbReference type="EMBL" id="NDHI03003519">
    <property type="protein sequence ID" value="PNJ28221.1"/>
    <property type="molecule type" value="Genomic_DNA"/>
</dbReference>
<organism evidence="9">
    <name type="scientific">Pongo abelii</name>
    <name type="common">Sumatran orangutan</name>
    <name type="synonym">Pongo pygmaeus abelii</name>
    <dbReference type="NCBI Taxonomy" id="9601"/>
    <lineage>
        <taxon>Eukaryota</taxon>
        <taxon>Metazoa</taxon>
        <taxon>Chordata</taxon>
        <taxon>Craniata</taxon>
        <taxon>Vertebrata</taxon>
        <taxon>Euteleostomi</taxon>
        <taxon>Mammalia</taxon>
        <taxon>Eutheria</taxon>
        <taxon>Euarchontoglires</taxon>
        <taxon>Primates</taxon>
        <taxon>Haplorrhini</taxon>
        <taxon>Catarrhini</taxon>
        <taxon>Hominidae</taxon>
        <taxon>Pongo</taxon>
    </lineage>
</organism>
<evidence type="ECO:0000259" key="7">
    <source>
        <dbReference type="PROSITE" id="PS50081"/>
    </source>
</evidence>
<dbReference type="Gene3D" id="1.20.1270.60">
    <property type="entry name" value="Arfaptin homology (AH) domain/BAR domain"/>
    <property type="match status" value="1"/>
</dbReference>
<dbReference type="InterPro" id="IPR051025">
    <property type="entry name" value="RhoGAP"/>
</dbReference>
<dbReference type="PANTHER" id="PTHR15228:SF16">
    <property type="entry name" value="GEM-INTERACTING PROTEIN"/>
    <property type="match status" value="1"/>
</dbReference>
<dbReference type="AlphaFoldDB" id="A0A2J8T5C9"/>
<name>A0A2J8T5C9_PONAB</name>
<gene>
    <name evidence="9" type="ORF">CR201_G0037316</name>
</gene>
<feature type="non-terminal residue" evidence="9">
    <location>
        <position position="302"/>
    </location>
</feature>
<feature type="domain" description="Phorbol-ester/DAG-type" evidence="7">
    <location>
        <begin position="236"/>
        <end position="280"/>
    </location>
</feature>
<evidence type="ECO:0000256" key="5">
    <source>
        <dbReference type="PROSITE-ProRule" id="PRU01077"/>
    </source>
</evidence>
<dbReference type="InterPro" id="IPR046349">
    <property type="entry name" value="C1-like_sf"/>
</dbReference>
<dbReference type="Pfam" id="PF00130">
    <property type="entry name" value="C1_1"/>
    <property type="match status" value="1"/>
</dbReference>
<dbReference type="GO" id="GO:0005886">
    <property type="term" value="C:plasma membrane"/>
    <property type="evidence" value="ECO:0007669"/>
    <property type="project" value="TreeGrafter"/>
</dbReference>
<dbReference type="PANTHER" id="PTHR15228">
    <property type="entry name" value="SPERMATHECAL PHYSIOLOGY VARIANT"/>
    <property type="match status" value="1"/>
</dbReference>
<feature type="compositionally biased region" description="Acidic residues" evidence="6">
    <location>
        <begin position="202"/>
        <end position="215"/>
    </location>
</feature>
<feature type="non-terminal residue" evidence="9">
    <location>
        <position position="1"/>
    </location>
</feature>
<dbReference type="GO" id="GO:0005096">
    <property type="term" value="F:GTPase activator activity"/>
    <property type="evidence" value="ECO:0007669"/>
    <property type="project" value="UniProtKB-KW"/>
</dbReference>
<proteinExistence type="predicted"/>
<keyword evidence="4 5" id="KW-0175">Coiled coil</keyword>
<evidence type="ECO:0000256" key="3">
    <source>
        <dbReference type="ARBA" id="ARBA00022833"/>
    </source>
</evidence>
<reference evidence="9" key="1">
    <citation type="submission" date="2017-12" db="EMBL/GenBank/DDBJ databases">
        <title>High-resolution comparative analysis of great ape genomes.</title>
        <authorList>
            <person name="Pollen A."/>
            <person name="Hastie A."/>
            <person name="Hormozdiari F."/>
            <person name="Dougherty M."/>
            <person name="Liu R."/>
            <person name="Chaisson M."/>
            <person name="Hoppe E."/>
            <person name="Hill C."/>
            <person name="Pang A."/>
            <person name="Hillier L."/>
            <person name="Baker C."/>
            <person name="Armstrong J."/>
            <person name="Shendure J."/>
            <person name="Paten B."/>
            <person name="Wilson R."/>
            <person name="Chao H."/>
            <person name="Schneider V."/>
            <person name="Ventura M."/>
            <person name="Kronenberg Z."/>
            <person name="Murali S."/>
            <person name="Gordon D."/>
            <person name="Cantsilieris S."/>
            <person name="Munson K."/>
            <person name="Nelson B."/>
            <person name="Raja A."/>
            <person name="Underwood J."/>
            <person name="Diekhans M."/>
            <person name="Fiddes I."/>
            <person name="Haussler D."/>
            <person name="Eichler E."/>
        </authorList>
    </citation>
    <scope>NUCLEOTIDE SEQUENCE [LARGE SCALE GENOMIC DNA]</scope>
    <source>
        <strain evidence="9">Susie</strain>
    </source>
</reference>
<dbReference type="SMART" id="SM00109">
    <property type="entry name" value="C1"/>
    <property type="match status" value="1"/>
</dbReference>
<dbReference type="PROSITE" id="PS51741">
    <property type="entry name" value="F_BAR"/>
    <property type="match status" value="1"/>
</dbReference>
<protein>
    <submittedName>
        <fullName evidence="9">GMIP isoform 6</fullName>
    </submittedName>
</protein>
<comment type="caution">
    <text evidence="9">The sequence shown here is derived from an EMBL/GenBank/DDBJ whole genome shotgun (WGS) entry which is preliminary data.</text>
</comment>
<keyword evidence="1" id="KW-0343">GTPase activation</keyword>
<evidence type="ECO:0000256" key="2">
    <source>
        <dbReference type="ARBA" id="ARBA00022723"/>
    </source>
</evidence>
<evidence type="ECO:0000256" key="6">
    <source>
        <dbReference type="SAM" id="MobiDB-lite"/>
    </source>
</evidence>
<dbReference type="GO" id="GO:0046872">
    <property type="term" value="F:metal ion binding"/>
    <property type="evidence" value="ECO:0007669"/>
    <property type="project" value="UniProtKB-KW"/>
</dbReference>
<dbReference type="SUPFAM" id="SSF57889">
    <property type="entry name" value="Cysteine-rich domain"/>
    <property type="match status" value="1"/>
</dbReference>
<sequence>RSREEAQAKAQEAEALYQACVREANARQQDLEIAKQRIVSHVRKLVFQGDEVLRRVTLSLFGLRGAQAERGPRAFAALAECCAPFEPGQRYQEFVRALRPEAPPPPPPAFSFQEFVPSANSSPLDIRKKLSGPLPPRLDENSAEPGPWEDPGTGWRWQGPTPGSDVDSVGGGSESRSLDSPTSSPGAGTRRLVKASSTGTESSDDFEERDPDLADGLENGLGSPFRKWTLSSAAQTHRLRRLRGPAKCRECEAFMVSGTECEECFLTCHKRCLETLLILCGHRRLPARTSLFGVDFLQLPRD</sequence>
<evidence type="ECO:0000256" key="4">
    <source>
        <dbReference type="ARBA" id="ARBA00023054"/>
    </source>
</evidence>
<dbReference type="InterPro" id="IPR054713">
    <property type="entry name" value="GMIP/FCHO2-like_FCH"/>
</dbReference>